<dbReference type="EC" id="6.3.2.1" evidence="8"/>
<sequence length="301" mass="31941">MRILRTIAEVRAAVRDAKAAGRSVGLVPTMGAFHEGHLSLMRAAREQDALVVVSLFVNPTQFAANEDLSTYPRDEARDAALAEAEGVDILFAPNPAEIYPDGFATNIHVEGITDVLDGASRGPHHFDGVATVVTKLFGIVGPDVAYFGQKDAQQVLVVRRVVRDLDLDVRIVACPIVREPDGLAMSSRNVYLDAGARSQATALNRALDAADAAHRAGERDGILPAAHAVLAEAGIDAEYLELRDAETLQPVTRIERDALLLVAARVGAARLIDNHLLTATSAIESGSTTETNTTPDGKGDA</sequence>
<dbReference type="AlphaFoldDB" id="A0A4Y5YL56"/>
<feature type="binding site" evidence="8">
    <location>
        <position position="61"/>
    </location>
    <ligand>
        <name>(R)-pantoate</name>
        <dbReference type="ChEBI" id="CHEBI:15980"/>
    </ligand>
</feature>
<evidence type="ECO:0000256" key="3">
    <source>
        <dbReference type="ARBA" id="ARBA00022598"/>
    </source>
</evidence>
<keyword evidence="4 8" id="KW-0566">Pantothenate biosynthesis</keyword>
<comment type="miscellaneous">
    <text evidence="8">The reaction proceeds by a bi uni uni bi ping pong mechanism.</text>
</comment>
<evidence type="ECO:0000256" key="7">
    <source>
        <dbReference type="ARBA" id="ARBA00048258"/>
    </source>
</evidence>
<evidence type="ECO:0000256" key="5">
    <source>
        <dbReference type="ARBA" id="ARBA00022741"/>
    </source>
</evidence>
<feature type="active site" description="Proton donor" evidence="8">
    <location>
        <position position="37"/>
    </location>
</feature>
<dbReference type="Proteomes" id="UP000316125">
    <property type="component" value="Chromosome"/>
</dbReference>
<dbReference type="RefSeq" id="WP_140035828.1">
    <property type="nucleotide sequence ID" value="NZ_CP041040.1"/>
</dbReference>
<evidence type="ECO:0000256" key="4">
    <source>
        <dbReference type="ARBA" id="ARBA00022655"/>
    </source>
</evidence>
<evidence type="ECO:0000256" key="2">
    <source>
        <dbReference type="ARBA" id="ARBA00009256"/>
    </source>
</evidence>
<organism evidence="9 10">
    <name type="scientific">Microbacterium foliorum</name>
    <dbReference type="NCBI Taxonomy" id="104336"/>
    <lineage>
        <taxon>Bacteria</taxon>
        <taxon>Bacillati</taxon>
        <taxon>Actinomycetota</taxon>
        <taxon>Actinomycetes</taxon>
        <taxon>Micrococcales</taxon>
        <taxon>Microbacteriaceae</taxon>
        <taxon>Microbacterium</taxon>
    </lineage>
</organism>
<comment type="subcellular location">
    <subcellularLocation>
        <location evidence="8">Cytoplasm</location>
    </subcellularLocation>
</comment>
<dbReference type="GO" id="GO:0015940">
    <property type="term" value="P:pantothenate biosynthetic process"/>
    <property type="evidence" value="ECO:0007669"/>
    <property type="project" value="UniProtKB-UniRule"/>
</dbReference>
<reference evidence="9 10" key="1">
    <citation type="submission" date="2019-06" db="EMBL/GenBank/DDBJ databases">
        <title>Complete genome of Microbacterium foliorum M2.</title>
        <authorList>
            <person name="Cao G."/>
        </authorList>
    </citation>
    <scope>NUCLEOTIDE SEQUENCE [LARGE SCALE GENOMIC DNA]</scope>
    <source>
        <strain evidence="9 10">M2</strain>
    </source>
</reference>
<dbReference type="Gene3D" id="3.30.1300.10">
    <property type="entry name" value="Pantoate-beta-alanine ligase, C-terminal domain"/>
    <property type="match status" value="1"/>
</dbReference>
<feature type="binding site" evidence="8">
    <location>
        <position position="61"/>
    </location>
    <ligand>
        <name>beta-alanine</name>
        <dbReference type="ChEBI" id="CHEBI:57966"/>
    </ligand>
</feature>
<keyword evidence="5 8" id="KW-0547">Nucleotide-binding</keyword>
<dbReference type="HAMAP" id="MF_00158">
    <property type="entry name" value="PanC"/>
    <property type="match status" value="1"/>
</dbReference>
<keyword evidence="3 8" id="KW-0436">Ligase</keyword>
<evidence type="ECO:0000256" key="6">
    <source>
        <dbReference type="ARBA" id="ARBA00022840"/>
    </source>
</evidence>
<evidence type="ECO:0000313" key="10">
    <source>
        <dbReference type="Proteomes" id="UP000316125"/>
    </source>
</evidence>
<dbReference type="PANTHER" id="PTHR21299:SF1">
    <property type="entry name" value="PANTOATE--BETA-ALANINE LIGASE"/>
    <property type="match status" value="1"/>
</dbReference>
<dbReference type="Gene3D" id="3.40.50.620">
    <property type="entry name" value="HUPs"/>
    <property type="match status" value="1"/>
</dbReference>
<dbReference type="PANTHER" id="PTHR21299">
    <property type="entry name" value="CYTIDYLATE KINASE/PANTOATE-BETA-ALANINE LIGASE"/>
    <property type="match status" value="1"/>
</dbReference>
<keyword evidence="8" id="KW-0963">Cytoplasm</keyword>
<feature type="binding site" evidence="8">
    <location>
        <position position="154"/>
    </location>
    <ligand>
        <name>(R)-pantoate</name>
        <dbReference type="ChEBI" id="CHEBI:15980"/>
    </ligand>
</feature>
<evidence type="ECO:0000256" key="1">
    <source>
        <dbReference type="ARBA" id="ARBA00004990"/>
    </source>
</evidence>
<feature type="binding site" evidence="8">
    <location>
        <begin position="30"/>
        <end position="37"/>
    </location>
    <ligand>
        <name>ATP</name>
        <dbReference type="ChEBI" id="CHEBI:30616"/>
    </ligand>
</feature>
<dbReference type="GO" id="GO:0005524">
    <property type="term" value="F:ATP binding"/>
    <property type="evidence" value="ECO:0007669"/>
    <property type="project" value="UniProtKB-KW"/>
</dbReference>
<dbReference type="InterPro" id="IPR003721">
    <property type="entry name" value="Pantoate_ligase"/>
</dbReference>
<dbReference type="FunFam" id="3.40.50.620:FF:000013">
    <property type="entry name" value="Pantothenate synthetase"/>
    <property type="match status" value="1"/>
</dbReference>
<dbReference type="Pfam" id="PF02569">
    <property type="entry name" value="Pantoate_ligase"/>
    <property type="match status" value="1"/>
</dbReference>
<evidence type="ECO:0000313" key="9">
    <source>
        <dbReference type="EMBL" id="QDE33532.1"/>
    </source>
</evidence>
<proteinExistence type="inferred from homology"/>
<comment type="subunit">
    <text evidence="8">Homodimer.</text>
</comment>
<comment type="function">
    <text evidence="8">Catalyzes the condensation of pantoate with beta-alanine in an ATP-dependent reaction via a pantoyl-adenylate intermediate.</text>
</comment>
<accession>A0A4Y5YL56</accession>
<comment type="catalytic activity">
    <reaction evidence="7 8">
        <text>(R)-pantoate + beta-alanine + ATP = (R)-pantothenate + AMP + diphosphate + H(+)</text>
        <dbReference type="Rhea" id="RHEA:10912"/>
        <dbReference type="ChEBI" id="CHEBI:15378"/>
        <dbReference type="ChEBI" id="CHEBI:15980"/>
        <dbReference type="ChEBI" id="CHEBI:29032"/>
        <dbReference type="ChEBI" id="CHEBI:30616"/>
        <dbReference type="ChEBI" id="CHEBI:33019"/>
        <dbReference type="ChEBI" id="CHEBI:57966"/>
        <dbReference type="ChEBI" id="CHEBI:456215"/>
        <dbReference type="EC" id="6.3.2.1"/>
    </reaction>
</comment>
<dbReference type="OrthoDB" id="9773087at2"/>
<dbReference type="CDD" id="cd00560">
    <property type="entry name" value="PanC"/>
    <property type="match status" value="1"/>
</dbReference>
<dbReference type="EMBL" id="CP041040">
    <property type="protein sequence ID" value="QDE33532.1"/>
    <property type="molecule type" value="Genomic_DNA"/>
</dbReference>
<dbReference type="UniPathway" id="UPA00028">
    <property type="reaction ID" value="UER00005"/>
</dbReference>
<dbReference type="InterPro" id="IPR042176">
    <property type="entry name" value="Pantoate_ligase_C"/>
</dbReference>
<feature type="binding site" evidence="8">
    <location>
        <position position="177"/>
    </location>
    <ligand>
        <name>ATP</name>
        <dbReference type="ChEBI" id="CHEBI:30616"/>
    </ligand>
</feature>
<feature type="binding site" evidence="8">
    <location>
        <begin position="185"/>
        <end position="188"/>
    </location>
    <ligand>
        <name>ATP</name>
        <dbReference type="ChEBI" id="CHEBI:30616"/>
    </ligand>
</feature>
<name>A0A4Y5YL56_9MICO</name>
<comment type="similarity">
    <text evidence="2 8">Belongs to the pantothenate synthetase family.</text>
</comment>
<dbReference type="GO" id="GO:0005829">
    <property type="term" value="C:cytosol"/>
    <property type="evidence" value="ECO:0007669"/>
    <property type="project" value="TreeGrafter"/>
</dbReference>
<evidence type="ECO:0000256" key="8">
    <source>
        <dbReference type="HAMAP-Rule" id="MF_00158"/>
    </source>
</evidence>
<dbReference type="NCBIfam" id="TIGR00018">
    <property type="entry name" value="panC"/>
    <property type="match status" value="1"/>
</dbReference>
<feature type="binding site" evidence="8">
    <location>
        <begin position="148"/>
        <end position="151"/>
    </location>
    <ligand>
        <name>ATP</name>
        <dbReference type="ChEBI" id="CHEBI:30616"/>
    </ligand>
</feature>
<keyword evidence="6 8" id="KW-0067">ATP-binding</keyword>
<gene>
    <name evidence="8" type="primary">panC</name>
    <name evidence="9" type="ORF">FIV50_01165</name>
</gene>
<dbReference type="SUPFAM" id="SSF52374">
    <property type="entry name" value="Nucleotidylyl transferase"/>
    <property type="match status" value="1"/>
</dbReference>
<dbReference type="GO" id="GO:0004592">
    <property type="term" value="F:pantoate-beta-alanine ligase activity"/>
    <property type="evidence" value="ECO:0007669"/>
    <property type="project" value="UniProtKB-UniRule"/>
</dbReference>
<comment type="pathway">
    <text evidence="1 8">Cofactor biosynthesis; (R)-pantothenate biosynthesis; (R)-pantothenate from (R)-pantoate and beta-alanine: step 1/1.</text>
</comment>
<dbReference type="InterPro" id="IPR014729">
    <property type="entry name" value="Rossmann-like_a/b/a_fold"/>
</dbReference>
<protein>
    <recommendedName>
        <fullName evidence="8">Pantothenate synthetase</fullName>
        <shortName evidence="8">PS</shortName>
        <ecNumber evidence="8">6.3.2.1</ecNumber>
    </recommendedName>
    <alternativeName>
        <fullName evidence="8">Pantoate--beta-alanine ligase</fullName>
    </alternativeName>
    <alternativeName>
        <fullName evidence="8">Pantoate-activating enzyme</fullName>
    </alternativeName>
</protein>